<keyword evidence="4" id="KW-0479">Metal-binding</keyword>
<dbReference type="Pfam" id="PF01926">
    <property type="entry name" value="MMR_HSR1"/>
    <property type="match status" value="1"/>
</dbReference>
<dbReference type="HAMAP" id="MF_00321">
    <property type="entry name" value="GTPase_EngB"/>
    <property type="match status" value="1"/>
</dbReference>
<evidence type="ECO:0000256" key="6">
    <source>
        <dbReference type="ARBA" id="ARBA00022842"/>
    </source>
</evidence>
<dbReference type="eggNOG" id="COG0218">
    <property type="taxonomic scope" value="Bacteria"/>
</dbReference>
<comment type="function">
    <text evidence="10">Necessary for normal cell division and for the maintenance of normal septation.</text>
</comment>
<dbReference type="InterPro" id="IPR019987">
    <property type="entry name" value="GTP-bd_ribosome_bio_YsxC"/>
</dbReference>
<dbReference type="STRING" id="1070319.CAGGBEG34_220050"/>
<dbReference type="CDD" id="cd01876">
    <property type="entry name" value="YihA_EngB"/>
    <property type="match status" value="1"/>
</dbReference>
<evidence type="ECO:0000256" key="10">
    <source>
        <dbReference type="HAMAP-Rule" id="MF_00321"/>
    </source>
</evidence>
<dbReference type="FunFam" id="3.40.50.300:FF:000098">
    <property type="entry name" value="Probable GTP-binding protein EngB"/>
    <property type="match status" value="1"/>
</dbReference>
<name>G2J953_9BURK</name>
<dbReference type="Proteomes" id="UP000054051">
    <property type="component" value="Unassembled WGS sequence"/>
</dbReference>
<reference evidence="12 13" key="1">
    <citation type="submission" date="2011-08" db="EMBL/GenBank/DDBJ databases">
        <title>The genome of the obligate endobacterium of an arbuscular mycorrhizal fungus reveals an interphylum network of nutritional interactions.</title>
        <authorList>
            <person name="Ghignone S."/>
            <person name="Salvioli A."/>
            <person name="Anca I."/>
            <person name="Lumini E."/>
            <person name="Ortu G."/>
            <person name="Petiti L."/>
            <person name="Cruveiller S."/>
            <person name="Bianciotto V."/>
            <person name="Piffanelli P."/>
            <person name="Lanfranco L."/>
            <person name="Bonfante P."/>
        </authorList>
    </citation>
    <scope>NUCLEOTIDE SEQUENCE [LARGE SCALE GENOMIC DNA]</scope>
    <source>
        <strain evidence="12 13">BEG34</strain>
    </source>
</reference>
<organism evidence="12 13">
    <name type="scientific">Candidatus Glomeribacter gigasporarum BEG34</name>
    <dbReference type="NCBI Taxonomy" id="1070319"/>
    <lineage>
        <taxon>Bacteria</taxon>
        <taxon>Pseudomonadati</taxon>
        <taxon>Pseudomonadota</taxon>
        <taxon>Betaproteobacteria</taxon>
        <taxon>Burkholderiales</taxon>
        <taxon>Burkholderiaceae</taxon>
        <taxon>Candidatus Glomeribacter</taxon>
    </lineage>
</organism>
<dbReference type="PANTHER" id="PTHR11649:SF13">
    <property type="entry name" value="ENGB-TYPE G DOMAIN-CONTAINING PROTEIN"/>
    <property type="match status" value="1"/>
</dbReference>
<comment type="caution">
    <text evidence="12">The sequence shown here is derived from an EMBL/GenBank/DDBJ whole genome shotgun (WGS) entry which is preliminary data.</text>
</comment>
<feature type="domain" description="EngB-type G" evidence="11">
    <location>
        <begin position="25"/>
        <end position="207"/>
    </location>
</feature>
<evidence type="ECO:0000313" key="13">
    <source>
        <dbReference type="Proteomes" id="UP000054051"/>
    </source>
</evidence>
<evidence type="ECO:0000256" key="4">
    <source>
        <dbReference type="ARBA" id="ARBA00022723"/>
    </source>
</evidence>
<accession>G2J953</accession>
<dbReference type="InterPro" id="IPR027417">
    <property type="entry name" value="P-loop_NTPase"/>
</dbReference>
<dbReference type="NCBIfam" id="TIGR03598">
    <property type="entry name" value="GTPase_YsxC"/>
    <property type="match status" value="1"/>
</dbReference>
<dbReference type="Gene3D" id="3.40.50.300">
    <property type="entry name" value="P-loop containing nucleotide triphosphate hydrolases"/>
    <property type="match status" value="1"/>
</dbReference>
<dbReference type="GO" id="GO:0000917">
    <property type="term" value="P:division septum assembly"/>
    <property type="evidence" value="ECO:0007669"/>
    <property type="project" value="UniProtKB-KW"/>
</dbReference>
<evidence type="ECO:0000256" key="1">
    <source>
        <dbReference type="ARBA" id="ARBA00001946"/>
    </source>
</evidence>
<evidence type="ECO:0000256" key="9">
    <source>
        <dbReference type="ARBA" id="ARBA00023306"/>
    </source>
</evidence>
<evidence type="ECO:0000256" key="5">
    <source>
        <dbReference type="ARBA" id="ARBA00022741"/>
    </source>
</evidence>
<evidence type="ECO:0000256" key="7">
    <source>
        <dbReference type="ARBA" id="ARBA00023134"/>
    </source>
</evidence>
<comment type="similarity">
    <text evidence="2 10">Belongs to the TRAFAC class TrmE-Era-EngA-EngB-Septin-like GTPase superfamily. EngB GTPase family.</text>
</comment>
<evidence type="ECO:0000256" key="2">
    <source>
        <dbReference type="ARBA" id="ARBA00009638"/>
    </source>
</evidence>
<dbReference type="OrthoDB" id="9804921at2"/>
<evidence type="ECO:0000256" key="3">
    <source>
        <dbReference type="ARBA" id="ARBA00022618"/>
    </source>
</evidence>
<keyword evidence="8 10" id="KW-0717">Septation</keyword>
<keyword evidence="13" id="KW-1185">Reference proteome</keyword>
<keyword evidence="3 10" id="KW-0132">Cell division</keyword>
<proteinExistence type="inferred from homology"/>
<dbReference type="InterPro" id="IPR006073">
    <property type="entry name" value="GTP-bd"/>
</dbReference>
<evidence type="ECO:0000259" key="11">
    <source>
        <dbReference type="PROSITE" id="PS51706"/>
    </source>
</evidence>
<dbReference type="GO" id="GO:0005525">
    <property type="term" value="F:GTP binding"/>
    <property type="evidence" value="ECO:0007669"/>
    <property type="project" value="UniProtKB-UniRule"/>
</dbReference>
<gene>
    <name evidence="10 12" type="primary">engB</name>
    <name evidence="12" type="ORF">CAGGBEG34_220050</name>
</gene>
<dbReference type="EMBL" id="CAFB01000039">
    <property type="protein sequence ID" value="CCD29300.1"/>
    <property type="molecule type" value="Genomic_DNA"/>
</dbReference>
<dbReference type="InterPro" id="IPR030393">
    <property type="entry name" value="G_ENGB_dom"/>
</dbReference>
<evidence type="ECO:0000256" key="8">
    <source>
        <dbReference type="ARBA" id="ARBA00023210"/>
    </source>
</evidence>
<protein>
    <recommendedName>
        <fullName evidence="10">Probable GTP-binding protein EngB</fullName>
    </recommendedName>
</protein>
<dbReference type="PANTHER" id="PTHR11649">
    <property type="entry name" value="MSS1/TRME-RELATED GTP-BINDING PROTEIN"/>
    <property type="match status" value="1"/>
</dbReference>
<evidence type="ECO:0000313" key="12">
    <source>
        <dbReference type="EMBL" id="CCD29300.1"/>
    </source>
</evidence>
<dbReference type="AlphaFoldDB" id="G2J953"/>
<dbReference type="PROSITE" id="PS51706">
    <property type="entry name" value="G_ENGB"/>
    <property type="match status" value="1"/>
</dbReference>
<sequence>MSPALLHTARFLMSVNHPHGLPTSEAPEIAFAGRSNAGKSSAINTLCQQKRLAFTSKTPGRTQQINYFSLGGADRIAGHLVDLPGYGYARVPAAAKAHWAQLLSHYLRTRSQLRGLILLMDARHPCTALDTQMIEWFIPTGNPIHILLTKADKLSRQQGLAAQRATQQRLDKYARSDTRSMLSVQLFSALKRSGLDTVYQVIERWLA</sequence>
<dbReference type="GO" id="GO:0005829">
    <property type="term" value="C:cytosol"/>
    <property type="evidence" value="ECO:0007669"/>
    <property type="project" value="TreeGrafter"/>
</dbReference>
<keyword evidence="9 10" id="KW-0131">Cell cycle</keyword>
<keyword evidence="5 10" id="KW-0547">Nucleotide-binding</keyword>
<comment type="cofactor">
    <cofactor evidence="1">
        <name>Mg(2+)</name>
        <dbReference type="ChEBI" id="CHEBI:18420"/>
    </cofactor>
</comment>
<dbReference type="RefSeq" id="WP_006682527.1">
    <property type="nucleotide sequence ID" value="NZ_CAFB01000039.1"/>
</dbReference>
<keyword evidence="6" id="KW-0460">Magnesium</keyword>
<dbReference type="GO" id="GO:0046872">
    <property type="term" value="F:metal ion binding"/>
    <property type="evidence" value="ECO:0007669"/>
    <property type="project" value="UniProtKB-KW"/>
</dbReference>
<dbReference type="SUPFAM" id="SSF52540">
    <property type="entry name" value="P-loop containing nucleoside triphosphate hydrolases"/>
    <property type="match status" value="1"/>
</dbReference>
<keyword evidence="7 10" id="KW-0342">GTP-binding</keyword>